<dbReference type="EMBL" id="JAVRBK010000002">
    <property type="protein sequence ID" value="KAK5647528.1"/>
    <property type="molecule type" value="Genomic_DNA"/>
</dbReference>
<keyword evidence="1" id="KW-0732">Signal</keyword>
<keyword evidence="3" id="KW-1185">Reference proteome</keyword>
<organism evidence="2 3">
    <name type="scientific">Pyrocoelia pectoralis</name>
    <dbReference type="NCBI Taxonomy" id="417401"/>
    <lineage>
        <taxon>Eukaryota</taxon>
        <taxon>Metazoa</taxon>
        <taxon>Ecdysozoa</taxon>
        <taxon>Arthropoda</taxon>
        <taxon>Hexapoda</taxon>
        <taxon>Insecta</taxon>
        <taxon>Pterygota</taxon>
        <taxon>Neoptera</taxon>
        <taxon>Endopterygota</taxon>
        <taxon>Coleoptera</taxon>
        <taxon>Polyphaga</taxon>
        <taxon>Elateriformia</taxon>
        <taxon>Elateroidea</taxon>
        <taxon>Lampyridae</taxon>
        <taxon>Lampyrinae</taxon>
        <taxon>Pyrocoelia</taxon>
    </lineage>
</organism>
<accession>A0AAN7ZTI0</accession>
<gene>
    <name evidence="2" type="ORF">RI129_002420</name>
</gene>
<dbReference type="AlphaFoldDB" id="A0AAN7ZTI0"/>
<reference evidence="2 3" key="1">
    <citation type="journal article" date="2024" name="Insects">
        <title>An Improved Chromosome-Level Genome Assembly of the Firefly Pyrocoelia pectoralis.</title>
        <authorList>
            <person name="Fu X."/>
            <person name="Meyer-Rochow V.B."/>
            <person name="Ballantyne L."/>
            <person name="Zhu X."/>
        </authorList>
    </citation>
    <scope>NUCLEOTIDE SEQUENCE [LARGE SCALE GENOMIC DNA]</scope>
    <source>
        <strain evidence="2">XCY_ONT2</strain>
    </source>
</reference>
<evidence type="ECO:0000256" key="1">
    <source>
        <dbReference type="SAM" id="SignalP"/>
    </source>
</evidence>
<dbReference type="GO" id="GO:0005549">
    <property type="term" value="F:odorant binding"/>
    <property type="evidence" value="ECO:0007669"/>
    <property type="project" value="InterPro"/>
</dbReference>
<sequence length="146" mass="16866">MNNVIILFLIATYVQVSFGSEDDNINKIIRITEMCVNENNLNATKVNSVWVPGTIPENDDDIITFFLCSFRKLHIFDERNLINYDNLRYNVPSFLKITFTEIMDYEKITNGIAEDCFTFLQTLPSQIHIIKIRNCGVSYAQSRIAT</sequence>
<comment type="caution">
    <text evidence="2">The sequence shown here is derived from an EMBL/GenBank/DDBJ whole genome shotgun (WGS) entry which is preliminary data.</text>
</comment>
<name>A0AAN7ZTI0_9COLE</name>
<proteinExistence type="predicted"/>
<feature type="signal peptide" evidence="1">
    <location>
        <begin position="1"/>
        <end position="19"/>
    </location>
</feature>
<dbReference type="InterPro" id="IPR036728">
    <property type="entry name" value="PBP_GOBP_sf"/>
</dbReference>
<dbReference type="Gene3D" id="1.10.238.20">
    <property type="entry name" value="Pheromone/general odorant binding protein domain"/>
    <property type="match status" value="1"/>
</dbReference>
<dbReference type="Pfam" id="PF01395">
    <property type="entry name" value="PBP_GOBP"/>
    <property type="match status" value="1"/>
</dbReference>
<dbReference type="InterPro" id="IPR006170">
    <property type="entry name" value="PBP/GOBP"/>
</dbReference>
<dbReference type="SUPFAM" id="SSF47565">
    <property type="entry name" value="Insect pheromone/odorant-binding proteins"/>
    <property type="match status" value="1"/>
</dbReference>
<protein>
    <submittedName>
        <fullName evidence="2">Uncharacterized protein</fullName>
    </submittedName>
</protein>
<feature type="chain" id="PRO_5042984198" evidence="1">
    <location>
        <begin position="20"/>
        <end position="146"/>
    </location>
</feature>
<evidence type="ECO:0000313" key="3">
    <source>
        <dbReference type="Proteomes" id="UP001329430"/>
    </source>
</evidence>
<dbReference type="Proteomes" id="UP001329430">
    <property type="component" value="Chromosome 2"/>
</dbReference>
<evidence type="ECO:0000313" key="2">
    <source>
        <dbReference type="EMBL" id="KAK5647528.1"/>
    </source>
</evidence>